<dbReference type="OrthoDB" id="143323at2"/>
<evidence type="ECO:0000259" key="5">
    <source>
        <dbReference type="Pfam" id="PF00296"/>
    </source>
</evidence>
<keyword evidence="2" id="KW-0288">FMN</keyword>
<keyword evidence="1" id="KW-0285">Flavoprotein</keyword>
<dbReference type="GO" id="GO:0008726">
    <property type="term" value="F:alkanesulfonate monooxygenase activity"/>
    <property type="evidence" value="ECO:0007669"/>
    <property type="project" value="TreeGrafter"/>
</dbReference>
<gene>
    <name evidence="6" type="ORF">BC793_15515</name>
</gene>
<keyword evidence="4 6" id="KW-0503">Monooxygenase</keyword>
<comment type="caution">
    <text evidence="6">The sequence shown here is derived from an EMBL/GenBank/DDBJ whole genome shotgun (WGS) entry which is preliminary data.</text>
</comment>
<evidence type="ECO:0000256" key="1">
    <source>
        <dbReference type="ARBA" id="ARBA00022630"/>
    </source>
</evidence>
<dbReference type="GO" id="GO:0046306">
    <property type="term" value="P:alkanesulfonate catabolic process"/>
    <property type="evidence" value="ECO:0007669"/>
    <property type="project" value="TreeGrafter"/>
</dbReference>
<dbReference type="Gene3D" id="3.20.20.30">
    <property type="entry name" value="Luciferase-like domain"/>
    <property type="match status" value="1"/>
</dbReference>
<dbReference type="EMBL" id="QGGR01000055">
    <property type="protein sequence ID" value="PWK27252.1"/>
    <property type="molecule type" value="Genomic_DNA"/>
</dbReference>
<dbReference type="RefSeq" id="WP_109603262.1">
    <property type="nucleotide sequence ID" value="NZ_BONA01000120.1"/>
</dbReference>
<dbReference type="PANTHER" id="PTHR42847:SF4">
    <property type="entry name" value="ALKANESULFONATE MONOOXYGENASE-RELATED"/>
    <property type="match status" value="1"/>
</dbReference>
<keyword evidence="7" id="KW-1185">Reference proteome</keyword>
<dbReference type="InterPro" id="IPR036661">
    <property type="entry name" value="Luciferase-like_sf"/>
</dbReference>
<organism evidence="6 7">
    <name type="scientific">Actinoplanes xinjiangensis</name>
    <dbReference type="NCBI Taxonomy" id="512350"/>
    <lineage>
        <taxon>Bacteria</taxon>
        <taxon>Bacillati</taxon>
        <taxon>Actinomycetota</taxon>
        <taxon>Actinomycetes</taxon>
        <taxon>Micromonosporales</taxon>
        <taxon>Micromonosporaceae</taxon>
        <taxon>Actinoplanes</taxon>
    </lineage>
</organism>
<dbReference type="SUPFAM" id="SSF51679">
    <property type="entry name" value="Bacterial luciferase-like"/>
    <property type="match status" value="1"/>
</dbReference>
<evidence type="ECO:0000313" key="7">
    <source>
        <dbReference type="Proteomes" id="UP000245697"/>
    </source>
</evidence>
<sequence>MVAGMRLSIWPGAAQPYCDILDVAAHAAGTGWDGVWIADHFMANTPVEVRPDLPVLEAGSLVAALGAAVPRVRVGTLVYGNTYRHPAVVANMAATVDHITGGRFVLGVGAGWQVNEHVQYGIDLPPVTRLLDRFVEALQVLHGLLRTPVTTFHGEHYRLTDATCDPKPVQQPLPILIGAKGEKRMLKVVAEYADEWNAWGLPELIAHKSRVLDGHCATVGRDPAAVRRTAQALVVVDGPVPTDLPAPVYGGSPSAIAATVEAYRELGLDELIIPDGLLGKGAEKLKALDTIRAIVKD</sequence>
<evidence type="ECO:0000256" key="2">
    <source>
        <dbReference type="ARBA" id="ARBA00022643"/>
    </source>
</evidence>
<dbReference type="AlphaFoldDB" id="A0A316EAU7"/>
<evidence type="ECO:0000256" key="4">
    <source>
        <dbReference type="ARBA" id="ARBA00023033"/>
    </source>
</evidence>
<dbReference type="InterPro" id="IPR050172">
    <property type="entry name" value="SsuD_RutA_monooxygenase"/>
</dbReference>
<name>A0A316EAU7_9ACTN</name>
<proteinExistence type="predicted"/>
<dbReference type="Pfam" id="PF00296">
    <property type="entry name" value="Bac_luciferase"/>
    <property type="match status" value="1"/>
</dbReference>
<feature type="domain" description="Luciferase-like" evidence="5">
    <location>
        <begin position="6"/>
        <end position="237"/>
    </location>
</feature>
<accession>A0A316EAU7</accession>
<dbReference type="PANTHER" id="PTHR42847">
    <property type="entry name" value="ALKANESULFONATE MONOOXYGENASE"/>
    <property type="match status" value="1"/>
</dbReference>
<evidence type="ECO:0000313" key="6">
    <source>
        <dbReference type="EMBL" id="PWK27252.1"/>
    </source>
</evidence>
<protein>
    <submittedName>
        <fullName evidence="6">Luciferase-like monooxygenase</fullName>
    </submittedName>
</protein>
<evidence type="ECO:0000256" key="3">
    <source>
        <dbReference type="ARBA" id="ARBA00023002"/>
    </source>
</evidence>
<keyword evidence="3" id="KW-0560">Oxidoreductase</keyword>
<dbReference type="Proteomes" id="UP000245697">
    <property type="component" value="Unassembled WGS sequence"/>
</dbReference>
<dbReference type="InterPro" id="IPR011251">
    <property type="entry name" value="Luciferase-like_dom"/>
</dbReference>
<reference evidence="6 7" key="1">
    <citation type="submission" date="2018-05" db="EMBL/GenBank/DDBJ databases">
        <title>Genomic Encyclopedia of Archaeal and Bacterial Type Strains, Phase II (KMG-II): from individual species to whole genera.</title>
        <authorList>
            <person name="Goeker M."/>
        </authorList>
    </citation>
    <scope>NUCLEOTIDE SEQUENCE [LARGE SCALE GENOMIC DNA]</scope>
    <source>
        <strain evidence="6 7">DSM 45184</strain>
    </source>
</reference>